<sequence length="150" mass="16322">GVLLYGLMGWGSHLLDPTHAHSHEHHAAPPAAGAAGHHHHAPVEVAEGSPVPAVELIVTPDEAGGWNIHVATSRFRFAPERVNQGHRPGEGHAHLYVNGRKIARLYASWFHLDSLPPGTHTLRVELNSNDHRPLMHQGQIIEDTVTLTVP</sequence>
<organism evidence="2 3">
    <name type="scientific">Clostridium boliviensis</name>
    <dbReference type="NCBI Taxonomy" id="318465"/>
    <lineage>
        <taxon>Bacteria</taxon>
        <taxon>Bacillati</taxon>
        <taxon>Bacillota</taxon>
        <taxon>Clostridia</taxon>
        <taxon>Eubacteriales</taxon>
        <taxon>Clostridiaceae</taxon>
        <taxon>Clostridium</taxon>
    </lineage>
</organism>
<comment type="caution">
    <text evidence="2">The sequence shown here is derived from an EMBL/GenBank/DDBJ whole genome shotgun (WGS) entry which is preliminary data.</text>
</comment>
<evidence type="ECO:0000256" key="1">
    <source>
        <dbReference type="SAM" id="MobiDB-lite"/>
    </source>
</evidence>
<keyword evidence="3" id="KW-1185">Reference proteome</keyword>
<dbReference type="EMBL" id="JAWONS010000029">
    <property type="protein sequence ID" value="MDW2796259.1"/>
    <property type="molecule type" value="Genomic_DNA"/>
</dbReference>
<name>A0ABU4GF59_9CLOT</name>
<gene>
    <name evidence="2" type="ORF">RZO55_01475</name>
</gene>
<feature type="region of interest" description="Disordered" evidence="1">
    <location>
        <begin position="20"/>
        <end position="40"/>
    </location>
</feature>
<reference evidence="2 3" key="1">
    <citation type="submission" date="2023-10" db="EMBL/GenBank/DDBJ databases">
        <title>A novel Glycoside Hydrolase 43-Like Enzyme from Clostrdium boliviensis is an Endo-xylanase, and a Candidate for Xylooligosaccharides Production from Different Xylan Substrates.</title>
        <authorList>
            <person name="Alvarez M.T."/>
            <person name="Rocabado-Villegas L.R."/>
            <person name="Salas-Veizaga D.M."/>
            <person name="Linares-Pasten J.A."/>
            <person name="Gudmundsdottir E.E."/>
            <person name="Hreggvidsson G.O."/>
            <person name="Adlercreutz P."/>
            <person name="Nordberg Karlsson E."/>
        </authorList>
    </citation>
    <scope>NUCLEOTIDE SEQUENCE [LARGE SCALE GENOMIC DNA]</scope>
    <source>
        <strain evidence="2 3">E-1</strain>
    </source>
</reference>
<evidence type="ECO:0000313" key="3">
    <source>
        <dbReference type="Proteomes" id="UP001276854"/>
    </source>
</evidence>
<feature type="non-terminal residue" evidence="2">
    <location>
        <position position="1"/>
    </location>
</feature>
<evidence type="ECO:0000313" key="2">
    <source>
        <dbReference type="EMBL" id="MDW2796259.1"/>
    </source>
</evidence>
<protein>
    <recommendedName>
        <fullName evidence="4">DUF4399 domain-containing protein</fullName>
    </recommendedName>
</protein>
<accession>A0ABU4GF59</accession>
<proteinExistence type="predicted"/>
<dbReference type="RefSeq" id="WP_318062535.1">
    <property type="nucleotide sequence ID" value="NZ_JAWONS010000029.1"/>
</dbReference>
<dbReference type="Proteomes" id="UP001276854">
    <property type="component" value="Unassembled WGS sequence"/>
</dbReference>
<evidence type="ECO:0008006" key="4">
    <source>
        <dbReference type="Google" id="ProtNLM"/>
    </source>
</evidence>